<organism evidence="2 3">
    <name type="scientific">Paenibacillus sedimenti</name>
    <dbReference type="NCBI Taxonomy" id="2770274"/>
    <lineage>
        <taxon>Bacteria</taxon>
        <taxon>Bacillati</taxon>
        <taxon>Bacillota</taxon>
        <taxon>Bacilli</taxon>
        <taxon>Bacillales</taxon>
        <taxon>Paenibacillaceae</taxon>
        <taxon>Paenibacillus</taxon>
    </lineage>
</organism>
<keyword evidence="3" id="KW-1185">Reference proteome</keyword>
<sequence>MIRVLTFVRFLVGVLCIILGIIGYMWWNTLLKESGGPDQGSGIIMVLPNFIAMLLVVSGLVFLVQGMIRLLKS</sequence>
<dbReference type="EMBL" id="JACVVD010000026">
    <property type="protein sequence ID" value="MBD0384752.1"/>
    <property type="molecule type" value="Genomic_DNA"/>
</dbReference>
<dbReference type="AlphaFoldDB" id="A0A926KV44"/>
<evidence type="ECO:0000256" key="1">
    <source>
        <dbReference type="SAM" id="Phobius"/>
    </source>
</evidence>
<comment type="caution">
    <text evidence="2">The sequence shown here is derived from an EMBL/GenBank/DDBJ whole genome shotgun (WGS) entry which is preliminary data.</text>
</comment>
<accession>A0A926KV44</accession>
<reference evidence="2" key="1">
    <citation type="submission" date="2020-09" db="EMBL/GenBank/DDBJ databases">
        <title>Draft Genome Sequence of Paenibacillus sp. WST5.</title>
        <authorList>
            <person name="Bao Z."/>
        </authorList>
    </citation>
    <scope>NUCLEOTIDE SEQUENCE</scope>
    <source>
        <strain evidence="2">WST5</strain>
    </source>
</reference>
<name>A0A926KV44_9BACL</name>
<feature type="transmembrane region" description="Helical" evidence="1">
    <location>
        <begin position="42"/>
        <end position="64"/>
    </location>
</feature>
<keyword evidence="1" id="KW-0812">Transmembrane</keyword>
<evidence type="ECO:0000313" key="2">
    <source>
        <dbReference type="EMBL" id="MBD0384752.1"/>
    </source>
</evidence>
<dbReference type="Proteomes" id="UP000650466">
    <property type="component" value="Unassembled WGS sequence"/>
</dbReference>
<gene>
    <name evidence="2" type="ORF">ICC18_32505</name>
</gene>
<keyword evidence="1" id="KW-0472">Membrane</keyword>
<dbReference type="RefSeq" id="WP_188178512.1">
    <property type="nucleotide sequence ID" value="NZ_JACVVD010000026.1"/>
</dbReference>
<feature type="transmembrane region" description="Helical" evidence="1">
    <location>
        <begin position="7"/>
        <end position="27"/>
    </location>
</feature>
<protein>
    <submittedName>
        <fullName evidence="2">Uncharacterized protein</fullName>
    </submittedName>
</protein>
<proteinExistence type="predicted"/>
<keyword evidence="1" id="KW-1133">Transmembrane helix</keyword>
<evidence type="ECO:0000313" key="3">
    <source>
        <dbReference type="Proteomes" id="UP000650466"/>
    </source>
</evidence>